<proteinExistence type="predicted"/>
<accession>U1WFQ2</accession>
<gene>
    <name evidence="1" type="ORF">HMPREF0083_04551</name>
</gene>
<dbReference type="PATRIC" id="fig|649747.3.peg.4104"/>
<evidence type="ECO:0000313" key="2">
    <source>
        <dbReference type="Proteomes" id="UP000016511"/>
    </source>
</evidence>
<keyword evidence="2" id="KW-1185">Reference proteome</keyword>
<protein>
    <submittedName>
        <fullName evidence="1">Uncharacterized protein</fullName>
    </submittedName>
</protein>
<reference evidence="1 2" key="1">
    <citation type="submission" date="2013-08" db="EMBL/GenBank/DDBJ databases">
        <authorList>
            <person name="Weinstock G."/>
            <person name="Sodergren E."/>
            <person name="Wylie T."/>
            <person name="Fulton L."/>
            <person name="Fulton R."/>
            <person name="Fronick C."/>
            <person name="O'Laughlin M."/>
            <person name="Godfrey J."/>
            <person name="Miner T."/>
            <person name="Herter B."/>
            <person name="Appelbaum E."/>
            <person name="Cordes M."/>
            <person name="Lek S."/>
            <person name="Wollam A."/>
            <person name="Pepin K.H."/>
            <person name="Palsikar V.B."/>
            <person name="Mitreva M."/>
            <person name="Wilson R.K."/>
        </authorList>
    </citation>
    <scope>NUCLEOTIDE SEQUENCE [LARGE SCALE GENOMIC DNA]</scope>
    <source>
        <strain evidence="1 2">ATCC 12856</strain>
    </source>
</reference>
<name>U1WFQ2_ANEAE</name>
<evidence type="ECO:0000313" key="1">
    <source>
        <dbReference type="EMBL" id="ERI07369.1"/>
    </source>
</evidence>
<dbReference type="HOGENOM" id="CLU_2731175_0_0_9"/>
<comment type="caution">
    <text evidence="1">The sequence shown here is derived from an EMBL/GenBank/DDBJ whole genome shotgun (WGS) entry which is preliminary data.</text>
</comment>
<dbReference type="EMBL" id="AWSJ01000281">
    <property type="protein sequence ID" value="ERI07369.1"/>
    <property type="molecule type" value="Genomic_DNA"/>
</dbReference>
<dbReference type="AlphaFoldDB" id="U1WFQ2"/>
<organism evidence="1 2">
    <name type="scientific">Aneurinibacillus aneurinilyticus ATCC 12856</name>
    <dbReference type="NCBI Taxonomy" id="649747"/>
    <lineage>
        <taxon>Bacteria</taxon>
        <taxon>Bacillati</taxon>
        <taxon>Bacillota</taxon>
        <taxon>Bacilli</taxon>
        <taxon>Bacillales</taxon>
        <taxon>Paenibacillaceae</taxon>
        <taxon>Aneurinibacillus group</taxon>
        <taxon>Aneurinibacillus</taxon>
    </lineage>
</organism>
<dbReference type="Proteomes" id="UP000016511">
    <property type="component" value="Unassembled WGS sequence"/>
</dbReference>
<sequence length="71" mass="8300">MCKLKKAGKIFGWIFTITLLSISDLVISFKSGMQGSDEEREKIKTQAENYVRERFKKPMRVYDTFFDNIGN</sequence>